<evidence type="ECO:0000313" key="6">
    <source>
        <dbReference type="EMBL" id="RHK49635.1"/>
    </source>
</evidence>
<gene>
    <name evidence="6" type="ORF">DW064_03675</name>
    <name evidence="5" type="ORF">DWV53_03065</name>
    <name evidence="4" type="ORF">DWY11_10865</name>
    <name evidence="3" type="ORF">DXC61_05800</name>
    <name evidence="2" type="ORF">F7D59_01655</name>
    <name evidence="1" type="ORF">F7D71_06540</name>
</gene>
<sequence>MATITLRPDVYDKAAIFARKDKLNIEDWVNKILQKIVVDISEKEDMKAPAESKMFSWEEMGGMFASDKSDKELRDEYLEEKYGI</sequence>
<dbReference type="EMBL" id="QSSA01000009">
    <property type="protein sequence ID" value="RGL62343.1"/>
    <property type="molecule type" value="Genomic_DNA"/>
</dbReference>
<proteinExistence type="predicted"/>
<evidence type="ECO:0000313" key="11">
    <source>
        <dbReference type="Proteomes" id="UP000420635"/>
    </source>
</evidence>
<reference evidence="2" key="3">
    <citation type="submission" date="2022-12" db="EMBL/GenBank/DDBJ databases">
        <title>Distinct polysaccharide growth profiles of human intestinal Prevotella copri isolates.</title>
        <authorList>
            <person name="Fehlner-Peach H."/>
            <person name="Magnabosco C."/>
            <person name="Raghavan V."/>
            <person name="Scher J.U."/>
            <person name="Tett A."/>
            <person name="Cox L.M."/>
            <person name="Gottsegen C."/>
            <person name="Watters A."/>
            <person name="Wiltshire- Gordon J.D."/>
            <person name="Segata N."/>
            <person name="Bonneau R."/>
            <person name="Littman D.R."/>
        </authorList>
    </citation>
    <scope>NUCLEOTIDE SEQUENCE</scope>
    <source>
        <strain evidence="12">BU41712</strain>
        <strain evidence="2">IP54</strain>
    </source>
</reference>
<evidence type="ECO:0000313" key="9">
    <source>
        <dbReference type="Proteomes" id="UP000284562"/>
    </source>
</evidence>
<reference evidence="7 8" key="1">
    <citation type="submission" date="2018-08" db="EMBL/GenBank/DDBJ databases">
        <title>A genome reference for cultivated species of the human gut microbiota.</title>
        <authorList>
            <person name="Zou Y."/>
            <person name="Xue W."/>
            <person name="Luo G."/>
        </authorList>
    </citation>
    <scope>NUCLEOTIDE SEQUENCE [LARGE SCALE GENOMIC DNA]</scope>
    <source>
        <strain evidence="5 10">AF10-17</strain>
        <strain evidence="4 8">AF24-12</strain>
        <strain evidence="6 9">AF43-2</strain>
        <strain evidence="3 7">TF06-40</strain>
    </source>
</reference>
<organism evidence="3 7">
    <name type="scientific">Segatella copri</name>
    <dbReference type="NCBI Taxonomy" id="165179"/>
    <lineage>
        <taxon>Bacteria</taxon>
        <taxon>Pseudomonadati</taxon>
        <taxon>Bacteroidota</taxon>
        <taxon>Bacteroidia</taxon>
        <taxon>Bacteroidales</taxon>
        <taxon>Prevotellaceae</taxon>
        <taxon>Segatella</taxon>
    </lineage>
</organism>
<comment type="caution">
    <text evidence="3">The sequence shown here is derived from an EMBL/GenBank/DDBJ whole genome shotgun (WGS) entry which is preliminary data.</text>
</comment>
<evidence type="ECO:0000313" key="10">
    <source>
        <dbReference type="Proteomes" id="UP000285776"/>
    </source>
</evidence>
<dbReference type="Proteomes" id="UP000261187">
    <property type="component" value="Unassembled WGS sequence"/>
</dbReference>
<dbReference type="Proteomes" id="UP000283872">
    <property type="component" value="Unassembled WGS sequence"/>
</dbReference>
<dbReference type="Proteomes" id="UP000284562">
    <property type="component" value="Unassembled WGS sequence"/>
</dbReference>
<reference evidence="11" key="2">
    <citation type="submission" date="2019-09" db="EMBL/GenBank/DDBJ databases">
        <title>Distinct polysaccharide growth profiles of human intestinal Prevotella copri isolates.</title>
        <authorList>
            <person name="Fehlner-Peach H."/>
            <person name="Magnabosco C."/>
            <person name="Raghavan V."/>
            <person name="Scher J.U."/>
            <person name="Tett A."/>
            <person name="Cox L.M."/>
            <person name="Gottsegen C."/>
            <person name="Watters A."/>
            <person name="Wiltshire- Gordon J.D."/>
            <person name="Segata N."/>
            <person name="Bonneau R."/>
            <person name="Littman D.R."/>
        </authorList>
    </citation>
    <scope>NUCLEOTIDE SEQUENCE [LARGE SCALE GENOMIC DNA]</scope>
    <source>
        <strain evidence="1">BU41712</strain>
        <strain evidence="11">iP54</strain>
    </source>
</reference>
<dbReference type="Proteomes" id="UP000285776">
    <property type="component" value="Unassembled WGS sequence"/>
</dbReference>
<dbReference type="EMBL" id="VZBQ01000017">
    <property type="protein sequence ID" value="MQN88604.1"/>
    <property type="molecule type" value="Genomic_DNA"/>
</dbReference>
<evidence type="ECO:0000313" key="8">
    <source>
        <dbReference type="Proteomes" id="UP000283872"/>
    </source>
</evidence>
<evidence type="ECO:0000313" key="1">
    <source>
        <dbReference type="EMBL" id="MQN77525.1"/>
    </source>
</evidence>
<evidence type="ECO:0000313" key="3">
    <source>
        <dbReference type="EMBL" id="RGL62343.1"/>
    </source>
</evidence>
<name>A0A3E5E3Y4_9BACT</name>
<dbReference type="EMBL" id="QRVA01000028">
    <property type="protein sequence ID" value="RGS14244.1"/>
    <property type="molecule type" value="Genomic_DNA"/>
</dbReference>
<evidence type="ECO:0000313" key="7">
    <source>
        <dbReference type="Proteomes" id="UP000261187"/>
    </source>
</evidence>
<dbReference type="EMBL" id="QRNN01000008">
    <property type="protein sequence ID" value="RHK49635.1"/>
    <property type="molecule type" value="Genomic_DNA"/>
</dbReference>
<dbReference type="EMBL" id="QSAV01000006">
    <property type="protein sequence ID" value="RGW81814.1"/>
    <property type="molecule type" value="Genomic_DNA"/>
</dbReference>
<dbReference type="EMBL" id="VZBZ01000089">
    <property type="protein sequence ID" value="MQN77525.1"/>
    <property type="molecule type" value="Genomic_DNA"/>
</dbReference>
<dbReference type="Proteomes" id="UP000420635">
    <property type="component" value="Unassembled WGS sequence"/>
</dbReference>
<dbReference type="RefSeq" id="WP_117586890.1">
    <property type="nucleotide sequence ID" value="NZ_CATKVU010000006.1"/>
</dbReference>
<evidence type="ECO:0000313" key="5">
    <source>
        <dbReference type="EMBL" id="RGW81814.1"/>
    </source>
</evidence>
<evidence type="ECO:0000313" key="12">
    <source>
        <dbReference type="Proteomes" id="UP000423156"/>
    </source>
</evidence>
<dbReference type="AlphaFoldDB" id="A0A3E5E3Y4"/>
<evidence type="ECO:0000313" key="4">
    <source>
        <dbReference type="EMBL" id="RGS14244.1"/>
    </source>
</evidence>
<protein>
    <submittedName>
        <fullName evidence="3">Uncharacterized protein</fullName>
    </submittedName>
</protein>
<accession>A0A3E5E3Y4</accession>
<evidence type="ECO:0000313" key="2">
    <source>
        <dbReference type="EMBL" id="MQN88604.1"/>
    </source>
</evidence>
<dbReference type="Proteomes" id="UP000423156">
    <property type="component" value="Unassembled WGS sequence"/>
</dbReference>